<evidence type="ECO:0000313" key="1">
    <source>
        <dbReference type="EMBL" id="GAI04279.1"/>
    </source>
</evidence>
<reference evidence="1" key="1">
    <citation type="journal article" date="2014" name="Front. Microbiol.">
        <title>High frequency of phylogenetically diverse reductive dehalogenase-homologous genes in deep subseafloor sedimentary metagenomes.</title>
        <authorList>
            <person name="Kawai M."/>
            <person name="Futagami T."/>
            <person name="Toyoda A."/>
            <person name="Takaki Y."/>
            <person name="Nishi S."/>
            <person name="Hori S."/>
            <person name="Arai W."/>
            <person name="Tsubouchi T."/>
            <person name="Morono Y."/>
            <person name="Uchiyama I."/>
            <person name="Ito T."/>
            <person name="Fujiyama A."/>
            <person name="Inagaki F."/>
            <person name="Takami H."/>
        </authorList>
    </citation>
    <scope>NUCLEOTIDE SEQUENCE</scope>
    <source>
        <strain evidence="1">Expedition CK06-06</strain>
    </source>
</reference>
<gene>
    <name evidence="1" type="ORF">S06H3_17041</name>
</gene>
<dbReference type="AlphaFoldDB" id="X1MD20"/>
<name>X1MD20_9ZZZZ</name>
<dbReference type="EMBL" id="BARV01008483">
    <property type="protein sequence ID" value="GAI04279.1"/>
    <property type="molecule type" value="Genomic_DNA"/>
</dbReference>
<accession>X1MD20</accession>
<protein>
    <submittedName>
        <fullName evidence="1">Uncharacterized protein</fullName>
    </submittedName>
</protein>
<feature type="non-terminal residue" evidence="1">
    <location>
        <position position="106"/>
    </location>
</feature>
<sequence>MKKLFLLWIALGALALSVVFASSGEAKRKVNLKLKKFDGGFFSIEKPRGWEVVTAGSCADFAFLMYDPGEPLRQVFYFGEVGPVYMSEQQKQIDYQYMKMGGYPIL</sequence>
<comment type="caution">
    <text evidence="1">The sequence shown here is derived from an EMBL/GenBank/DDBJ whole genome shotgun (WGS) entry which is preliminary data.</text>
</comment>
<proteinExistence type="predicted"/>
<organism evidence="1">
    <name type="scientific">marine sediment metagenome</name>
    <dbReference type="NCBI Taxonomy" id="412755"/>
    <lineage>
        <taxon>unclassified sequences</taxon>
        <taxon>metagenomes</taxon>
        <taxon>ecological metagenomes</taxon>
    </lineage>
</organism>